<comment type="caution">
    <text evidence="6">The sequence shown here is derived from an EMBL/GenBank/DDBJ whole genome shotgun (WGS) entry which is preliminary data.</text>
</comment>
<evidence type="ECO:0000256" key="4">
    <source>
        <dbReference type="SAM" id="Phobius"/>
    </source>
</evidence>
<dbReference type="SUPFAM" id="SSF103473">
    <property type="entry name" value="MFS general substrate transporter"/>
    <property type="match status" value="1"/>
</dbReference>
<keyword evidence="3 4" id="KW-0472">Membrane</keyword>
<dbReference type="EMBL" id="SJPU01000003">
    <property type="protein sequence ID" value="TWU11124.1"/>
    <property type="molecule type" value="Genomic_DNA"/>
</dbReference>
<feature type="transmembrane region" description="Helical" evidence="4">
    <location>
        <begin position="363"/>
        <end position="382"/>
    </location>
</feature>
<feature type="transmembrane region" description="Helical" evidence="4">
    <location>
        <begin position="209"/>
        <end position="235"/>
    </location>
</feature>
<dbReference type="InterPro" id="IPR011701">
    <property type="entry name" value="MFS"/>
</dbReference>
<evidence type="ECO:0000259" key="5">
    <source>
        <dbReference type="PROSITE" id="PS50850"/>
    </source>
</evidence>
<dbReference type="Pfam" id="PF07690">
    <property type="entry name" value="MFS_1"/>
    <property type="match status" value="1"/>
</dbReference>
<keyword evidence="2 4" id="KW-1133">Transmembrane helix</keyword>
<sequence>MTSTRLEKFLLLAGILLIGVNLRPALASVGPLVDDIRLATGLTNSMVGLLTTLPLIAFGVISPVTPLFTRRFGMGGTLLGAMGLLALGTALRAIASVPALYLGTILAGIAIAFGNVLLPSLAKRNFAAHSGLITSLYSSAMGLGASLAAGLSVPLATHLELGWRGALGFWAIPALIAFVVWLPQLSRLRRSEPKRSFLQAIRDLGTSTLAWKVALFMGLQSLTFYIVLAWLPAIVMDRGFDATFSGWMLSLSQATGVLGSLTIPILAGRATDQRGIVVALAVLELTGLGGLLVAPGTSIILWVSIIGFVLGGSFGLALLFLVVRSKDAETAAELSGMAQSIGYLVAATGPTLFGSLFDFTGSWTIPLLCLFMTTFVKLYVGIGAGSPATVD</sequence>
<dbReference type="PANTHER" id="PTHR23523">
    <property type="match status" value="1"/>
</dbReference>
<dbReference type="CDD" id="cd17339">
    <property type="entry name" value="MFS_NIMT_CynX_like"/>
    <property type="match status" value="1"/>
</dbReference>
<dbReference type="Gene3D" id="1.20.1250.20">
    <property type="entry name" value="MFS general substrate transporter like domains"/>
    <property type="match status" value="2"/>
</dbReference>
<feature type="transmembrane region" description="Helical" evidence="4">
    <location>
        <begin position="101"/>
        <end position="122"/>
    </location>
</feature>
<protein>
    <submittedName>
        <fullName evidence="6">Transporter YycB</fullName>
    </submittedName>
</protein>
<organism evidence="6 7">
    <name type="scientific">Allorhodopirellula heiligendammensis</name>
    <dbReference type="NCBI Taxonomy" id="2714739"/>
    <lineage>
        <taxon>Bacteria</taxon>
        <taxon>Pseudomonadati</taxon>
        <taxon>Planctomycetota</taxon>
        <taxon>Planctomycetia</taxon>
        <taxon>Pirellulales</taxon>
        <taxon>Pirellulaceae</taxon>
        <taxon>Allorhodopirellula</taxon>
    </lineage>
</organism>
<dbReference type="GO" id="GO:0022857">
    <property type="term" value="F:transmembrane transporter activity"/>
    <property type="evidence" value="ECO:0007669"/>
    <property type="project" value="InterPro"/>
</dbReference>
<feature type="transmembrane region" description="Helical" evidence="4">
    <location>
        <begin position="334"/>
        <end position="357"/>
    </location>
</feature>
<evidence type="ECO:0000256" key="2">
    <source>
        <dbReference type="ARBA" id="ARBA00022989"/>
    </source>
</evidence>
<dbReference type="PANTHER" id="PTHR23523:SF2">
    <property type="entry name" value="2-NITROIMIDAZOLE TRANSPORTER"/>
    <property type="match status" value="1"/>
</dbReference>
<keyword evidence="7" id="KW-1185">Reference proteome</keyword>
<feature type="transmembrane region" description="Helical" evidence="4">
    <location>
        <begin position="76"/>
        <end position="95"/>
    </location>
</feature>
<evidence type="ECO:0000313" key="6">
    <source>
        <dbReference type="EMBL" id="TWU11124.1"/>
    </source>
</evidence>
<name>A0A5C6BKZ1_9BACT</name>
<feature type="transmembrane region" description="Helical" evidence="4">
    <location>
        <begin position="167"/>
        <end position="188"/>
    </location>
</feature>
<dbReference type="RefSeq" id="WP_146409430.1">
    <property type="nucleotide sequence ID" value="NZ_SJPU01000003.1"/>
</dbReference>
<evidence type="ECO:0000313" key="7">
    <source>
        <dbReference type="Proteomes" id="UP000319908"/>
    </source>
</evidence>
<dbReference type="InterPro" id="IPR052524">
    <property type="entry name" value="MFS_Cyanate_Porter"/>
</dbReference>
<feature type="transmembrane region" description="Helical" evidence="4">
    <location>
        <begin position="299"/>
        <end position="322"/>
    </location>
</feature>
<dbReference type="Proteomes" id="UP000319908">
    <property type="component" value="Unassembled WGS sequence"/>
</dbReference>
<evidence type="ECO:0000256" key="3">
    <source>
        <dbReference type="ARBA" id="ARBA00023136"/>
    </source>
</evidence>
<dbReference type="OrthoDB" id="9797740at2"/>
<feature type="transmembrane region" description="Helical" evidence="4">
    <location>
        <begin position="247"/>
        <end position="268"/>
    </location>
</feature>
<accession>A0A5C6BKZ1</accession>
<keyword evidence="1 4" id="KW-0812">Transmembrane</keyword>
<feature type="domain" description="Major facilitator superfamily (MFS) profile" evidence="5">
    <location>
        <begin position="7"/>
        <end position="391"/>
    </location>
</feature>
<dbReference type="InterPro" id="IPR036259">
    <property type="entry name" value="MFS_trans_sf"/>
</dbReference>
<proteinExistence type="predicted"/>
<dbReference type="InterPro" id="IPR020846">
    <property type="entry name" value="MFS_dom"/>
</dbReference>
<evidence type="ECO:0000256" key="1">
    <source>
        <dbReference type="ARBA" id="ARBA00022692"/>
    </source>
</evidence>
<feature type="transmembrane region" description="Helical" evidence="4">
    <location>
        <begin position="134"/>
        <end position="155"/>
    </location>
</feature>
<gene>
    <name evidence="6" type="primary">yycB</name>
    <name evidence="6" type="ORF">Poly21_50310</name>
</gene>
<feature type="transmembrane region" description="Helical" evidence="4">
    <location>
        <begin position="275"/>
        <end position="293"/>
    </location>
</feature>
<dbReference type="PROSITE" id="PS50850">
    <property type="entry name" value="MFS"/>
    <property type="match status" value="1"/>
</dbReference>
<reference evidence="6 7" key="1">
    <citation type="journal article" date="2020" name="Antonie Van Leeuwenhoek">
        <title>Rhodopirellula heiligendammensis sp. nov., Rhodopirellula pilleata sp. nov., and Rhodopirellula solitaria sp. nov. isolated from natural or artificial marine surfaces in Northern Germany and California, USA, and emended description of the genus Rhodopirellula.</title>
        <authorList>
            <person name="Kallscheuer N."/>
            <person name="Wiegand S."/>
            <person name="Jogler M."/>
            <person name="Boedeker C."/>
            <person name="Peeters S.H."/>
            <person name="Rast P."/>
            <person name="Heuer A."/>
            <person name="Jetten M.S.M."/>
            <person name="Rohde M."/>
            <person name="Jogler C."/>
        </authorList>
    </citation>
    <scope>NUCLEOTIDE SEQUENCE [LARGE SCALE GENOMIC DNA]</scope>
    <source>
        <strain evidence="6 7">Poly21</strain>
    </source>
</reference>
<dbReference type="AlphaFoldDB" id="A0A5C6BKZ1"/>
<feature type="transmembrane region" description="Helical" evidence="4">
    <location>
        <begin position="43"/>
        <end position="64"/>
    </location>
</feature>